<sequence>MERRDTYSTVMPPAWWTDPELQDLADGLRSALRDEYADADDQEMRTAVTSMMDSLSPAEAFNFGSVLGQLSKGAGQVLNDPTFKAVAGTALPAAGKLVGGLYGGPVGSALGGRLGGLAAGALTGGGPRPPVAAPAVAPSSPRTAAVAAGSDAAKQALILSKQQDVMRSLLATALGQLGQTAVSGIPNAKLLSEMSRLFGEAAADADALMYFEHDADSAEAAGYGAPAATLYGDLIGADDLELAEAAEWQEAY</sequence>
<keyword evidence="2" id="KW-1185">Reference proteome</keyword>
<comment type="caution">
    <text evidence="1">The sequence shown here is derived from an EMBL/GenBank/DDBJ whole genome shotgun (WGS) entry which is preliminary data.</text>
</comment>
<name>A0ABS2ALV7_9ACTN</name>
<gene>
    <name evidence="1" type="ORF">JIG36_35465</name>
</gene>
<evidence type="ECO:0000313" key="2">
    <source>
        <dbReference type="Proteomes" id="UP000632138"/>
    </source>
</evidence>
<dbReference type="EMBL" id="JAENHP010000016">
    <property type="protein sequence ID" value="MBM2620812.1"/>
    <property type="molecule type" value="Genomic_DNA"/>
</dbReference>
<organism evidence="1 2">
    <name type="scientific">Paractinoplanes ovalisporus</name>
    <dbReference type="NCBI Taxonomy" id="2810368"/>
    <lineage>
        <taxon>Bacteria</taxon>
        <taxon>Bacillati</taxon>
        <taxon>Actinomycetota</taxon>
        <taxon>Actinomycetes</taxon>
        <taxon>Micromonosporales</taxon>
        <taxon>Micromonosporaceae</taxon>
        <taxon>Paractinoplanes</taxon>
    </lineage>
</organism>
<reference evidence="1 2" key="1">
    <citation type="submission" date="2021-01" db="EMBL/GenBank/DDBJ databases">
        <title>Actinoplanes sp. nov. LDG1-06 isolated from lichen.</title>
        <authorList>
            <person name="Saeng-In P."/>
            <person name="Phongsopitanun W."/>
            <person name="Kanchanasin P."/>
            <person name="Yuki M."/>
            <person name="Kudo T."/>
            <person name="Ohkuma M."/>
            <person name="Tanasupawat S."/>
        </authorList>
    </citation>
    <scope>NUCLEOTIDE SEQUENCE [LARGE SCALE GENOMIC DNA]</scope>
    <source>
        <strain evidence="1 2">LDG1-06</strain>
    </source>
</reference>
<accession>A0ABS2ALV7</accession>
<evidence type="ECO:0000313" key="1">
    <source>
        <dbReference type="EMBL" id="MBM2620812.1"/>
    </source>
</evidence>
<dbReference type="Proteomes" id="UP000632138">
    <property type="component" value="Unassembled WGS sequence"/>
</dbReference>
<proteinExistence type="predicted"/>
<dbReference type="RefSeq" id="WP_203380791.1">
    <property type="nucleotide sequence ID" value="NZ_JAENHP010000016.1"/>
</dbReference>
<protein>
    <submittedName>
        <fullName evidence="1">Uncharacterized protein</fullName>
    </submittedName>
</protein>